<feature type="signal peptide" evidence="1">
    <location>
        <begin position="1"/>
        <end position="22"/>
    </location>
</feature>
<dbReference type="AlphaFoldDB" id="A0A5B7F4V3"/>
<dbReference type="Proteomes" id="UP000324222">
    <property type="component" value="Unassembled WGS sequence"/>
</dbReference>
<protein>
    <submittedName>
        <fullName evidence="2">Uncharacterized protein</fullName>
    </submittedName>
</protein>
<evidence type="ECO:0000313" key="2">
    <source>
        <dbReference type="EMBL" id="MPC42470.1"/>
    </source>
</evidence>
<reference evidence="2 3" key="1">
    <citation type="submission" date="2019-05" db="EMBL/GenBank/DDBJ databases">
        <title>Another draft genome of Portunus trituberculatus and its Hox gene families provides insights of decapod evolution.</title>
        <authorList>
            <person name="Jeong J.-H."/>
            <person name="Song I."/>
            <person name="Kim S."/>
            <person name="Choi T."/>
            <person name="Kim D."/>
            <person name="Ryu S."/>
            <person name="Kim W."/>
        </authorList>
    </citation>
    <scope>NUCLEOTIDE SEQUENCE [LARGE SCALE GENOMIC DNA]</scope>
    <source>
        <tissue evidence="2">Muscle</tissue>
    </source>
</reference>
<keyword evidence="1" id="KW-0732">Signal</keyword>
<proteinExistence type="predicted"/>
<name>A0A5B7F4V3_PORTR</name>
<sequence>MCTLFCGTWVGLFFSGFSHMGARPSATGESFWAKGSCSGGSHVRGREVVCSPVPVGSCLQQDWREWMEIWAGEWVVRTLCYGPGIQPKEAVPVHGAGFSEGSGFSITRKGQLVFVSGTEFSRRQSPYSVSIEVTLRSSSFAGEAHPRWLGTLSVLSVVPEETLMGSVGPTLVAGSSFPAVSSRSLLVDGSRSSSQGSSLCDSSSGTVSVFRHVPSQLRH</sequence>
<accession>A0A5B7F4V3</accession>
<organism evidence="2 3">
    <name type="scientific">Portunus trituberculatus</name>
    <name type="common">Swimming crab</name>
    <name type="synonym">Neptunus trituberculatus</name>
    <dbReference type="NCBI Taxonomy" id="210409"/>
    <lineage>
        <taxon>Eukaryota</taxon>
        <taxon>Metazoa</taxon>
        <taxon>Ecdysozoa</taxon>
        <taxon>Arthropoda</taxon>
        <taxon>Crustacea</taxon>
        <taxon>Multicrustacea</taxon>
        <taxon>Malacostraca</taxon>
        <taxon>Eumalacostraca</taxon>
        <taxon>Eucarida</taxon>
        <taxon>Decapoda</taxon>
        <taxon>Pleocyemata</taxon>
        <taxon>Brachyura</taxon>
        <taxon>Eubrachyura</taxon>
        <taxon>Portunoidea</taxon>
        <taxon>Portunidae</taxon>
        <taxon>Portuninae</taxon>
        <taxon>Portunus</taxon>
    </lineage>
</organism>
<keyword evidence="3" id="KW-1185">Reference proteome</keyword>
<feature type="chain" id="PRO_5022974142" evidence="1">
    <location>
        <begin position="23"/>
        <end position="219"/>
    </location>
</feature>
<evidence type="ECO:0000313" key="3">
    <source>
        <dbReference type="Proteomes" id="UP000324222"/>
    </source>
</evidence>
<dbReference type="EMBL" id="VSRR010005449">
    <property type="protein sequence ID" value="MPC42470.1"/>
    <property type="molecule type" value="Genomic_DNA"/>
</dbReference>
<evidence type="ECO:0000256" key="1">
    <source>
        <dbReference type="SAM" id="SignalP"/>
    </source>
</evidence>
<comment type="caution">
    <text evidence="2">The sequence shown here is derived from an EMBL/GenBank/DDBJ whole genome shotgun (WGS) entry which is preliminary data.</text>
</comment>
<gene>
    <name evidence="2" type="ORF">E2C01_036092</name>
</gene>